<dbReference type="PANTHER" id="PTHR13504">
    <property type="entry name" value="FIDO DOMAIN-CONTAINING PROTEIN DDB_G0283145"/>
    <property type="match status" value="1"/>
</dbReference>
<dbReference type="PROSITE" id="PS51459">
    <property type="entry name" value="FIDO"/>
    <property type="match status" value="1"/>
</dbReference>
<dbReference type="Gene3D" id="1.10.3290.10">
    <property type="entry name" value="Fido-like domain"/>
    <property type="match status" value="1"/>
</dbReference>
<name>H1KQW9_METEX</name>
<dbReference type="RefSeq" id="WP_003604578.1">
    <property type="nucleotide sequence ID" value="NZ_AGJK01000213.1"/>
</dbReference>
<dbReference type="PANTHER" id="PTHR13504:SF38">
    <property type="entry name" value="FIDO DOMAIN-CONTAINING PROTEIN"/>
    <property type="match status" value="1"/>
</dbReference>
<dbReference type="InterPro" id="IPR036597">
    <property type="entry name" value="Fido-like_dom_sf"/>
</dbReference>
<feature type="active site" evidence="1">
    <location>
        <position position="121"/>
    </location>
</feature>
<accession>H1KQW9</accession>
<dbReference type="EMBL" id="AGJK01000213">
    <property type="protein sequence ID" value="EHP90085.1"/>
    <property type="molecule type" value="Genomic_DNA"/>
</dbReference>
<protein>
    <submittedName>
        <fullName evidence="3">Filamentation induced by cAMP protein Fic</fullName>
    </submittedName>
</protein>
<dbReference type="InterPro" id="IPR040198">
    <property type="entry name" value="Fido_containing"/>
</dbReference>
<organism evidence="3 4">
    <name type="scientific">Methylorubrum extorquens DSM 13060</name>
    <dbReference type="NCBI Taxonomy" id="882800"/>
    <lineage>
        <taxon>Bacteria</taxon>
        <taxon>Pseudomonadati</taxon>
        <taxon>Pseudomonadota</taxon>
        <taxon>Alphaproteobacteria</taxon>
        <taxon>Hyphomicrobiales</taxon>
        <taxon>Methylobacteriaceae</taxon>
        <taxon>Methylorubrum</taxon>
    </lineage>
</organism>
<comment type="caution">
    <text evidence="3">The sequence shown here is derived from an EMBL/GenBank/DDBJ whole genome shotgun (WGS) entry which is preliminary data.</text>
</comment>
<dbReference type="Proteomes" id="UP000004382">
    <property type="component" value="Unassembled WGS sequence"/>
</dbReference>
<feature type="domain" description="Fido" evidence="2">
    <location>
        <begin position="45"/>
        <end position="191"/>
    </location>
</feature>
<reference evidence="3 4" key="1">
    <citation type="submission" date="2011-09" db="EMBL/GenBank/DDBJ databases">
        <title>The draft genome of Methylobacterium extorquens DSM 13060.</title>
        <authorList>
            <consortium name="US DOE Joint Genome Institute (JGI-PGF)"/>
            <person name="Lucas S."/>
            <person name="Han J."/>
            <person name="Lapidus A."/>
            <person name="Cheng J.-F."/>
            <person name="Goodwin L."/>
            <person name="Pitluck S."/>
            <person name="Peters L."/>
            <person name="Land M.L."/>
            <person name="Hauser L."/>
            <person name="Koskimaki J."/>
            <person name="Halonen O."/>
            <person name="Pirttila A."/>
            <person name="Frank C."/>
            <person name="Woyke T.J."/>
        </authorList>
    </citation>
    <scope>NUCLEOTIDE SEQUENCE [LARGE SCALE GENOMIC DNA]</scope>
    <source>
        <strain evidence="3 4">DSM 13060</strain>
    </source>
</reference>
<evidence type="ECO:0000256" key="1">
    <source>
        <dbReference type="PIRSR" id="PIRSR640198-1"/>
    </source>
</evidence>
<sequence length="211" mass="23410">MILFELTGSEDHPVYSELEISNGNRQYSFLESIVVASIKMGRPFLSQHVIKALNFHAITCLHTNPGEYRPCPVTVGSYHPPEHYRVPALMDDFVNNVNRVFETADPVALAAFVLWKLNHIHPFINGNGRTARAACYFVLCLRLGNLIAGEVILPELLRRNRADYVKALRAVDASLAAGSLDLTPLHELISRLLEEQLQSARPVGEAPGDAN</sequence>
<dbReference type="AlphaFoldDB" id="H1KQW9"/>
<dbReference type="Pfam" id="PF02661">
    <property type="entry name" value="Fic"/>
    <property type="match status" value="1"/>
</dbReference>
<evidence type="ECO:0000259" key="2">
    <source>
        <dbReference type="PROSITE" id="PS51459"/>
    </source>
</evidence>
<dbReference type="SUPFAM" id="SSF140931">
    <property type="entry name" value="Fic-like"/>
    <property type="match status" value="1"/>
</dbReference>
<gene>
    <name evidence="3" type="ORF">MetexDRAFT_5032</name>
</gene>
<evidence type="ECO:0000313" key="4">
    <source>
        <dbReference type="Proteomes" id="UP000004382"/>
    </source>
</evidence>
<dbReference type="InterPro" id="IPR003812">
    <property type="entry name" value="Fido"/>
</dbReference>
<evidence type="ECO:0000313" key="3">
    <source>
        <dbReference type="EMBL" id="EHP90085.1"/>
    </source>
</evidence>
<proteinExistence type="predicted"/>